<evidence type="ECO:0000313" key="3">
    <source>
        <dbReference type="Proteomes" id="UP001162060"/>
    </source>
</evidence>
<gene>
    <name evidence="2" type="ORF">PM001_LOCUS21743</name>
</gene>
<evidence type="ECO:0000256" key="1">
    <source>
        <dbReference type="SAM" id="MobiDB-lite"/>
    </source>
</evidence>
<comment type="caution">
    <text evidence="2">The sequence shown here is derived from an EMBL/GenBank/DDBJ whole genome shotgun (WGS) entry which is preliminary data.</text>
</comment>
<feature type="region of interest" description="Disordered" evidence="1">
    <location>
        <begin position="95"/>
        <end position="136"/>
    </location>
</feature>
<organism evidence="2 3">
    <name type="scientific">Peronospora matthiolae</name>
    <dbReference type="NCBI Taxonomy" id="2874970"/>
    <lineage>
        <taxon>Eukaryota</taxon>
        <taxon>Sar</taxon>
        <taxon>Stramenopiles</taxon>
        <taxon>Oomycota</taxon>
        <taxon>Peronosporomycetes</taxon>
        <taxon>Peronosporales</taxon>
        <taxon>Peronosporaceae</taxon>
        <taxon>Peronospora</taxon>
    </lineage>
</organism>
<dbReference type="EMBL" id="CAKLBY020000224">
    <property type="protein sequence ID" value="CAK7936593.1"/>
    <property type="molecule type" value="Genomic_DNA"/>
</dbReference>
<protein>
    <submittedName>
        <fullName evidence="2">Uncharacterized protein</fullName>
    </submittedName>
</protein>
<dbReference type="AlphaFoldDB" id="A0AAV1USA2"/>
<evidence type="ECO:0000313" key="2">
    <source>
        <dbReference type="EMBL" id="CAK7936593.1"/>
    </source>
</evidence>
<proteinExistence type="predicted"/>
<reference evidence="2" key="1">
    <citation type="submission" date="2024-01" db="EMBL/GenBank/DDBJ databases">
        <authorList>
            <person name="Webb A."/>
        </authorList>
    </citation>
    <scope>NUCLEOTIDE SEQUENCE</scope>
    <source>
        <strain evidence="2">Pm1</strain>
    </source>
</reference>
<dbReference type="Proteomes" id="UP001162060">
    <property type="component" value="Unassembled WGS sequence"/>
</dbReference>
<feature type="compositionally biased region" description="Polar residues" evidence="1">
    <location>
        <begin position="107"/>
        <end position="121"/>
    </location>
</feature>
<accession>A0AAV1USA2</accession>
<name>A0AAV1USA2_9STRA</name>
<sequence>MRRRPDDGQTSYRLCLGGFHQQQDRFRHLRRIMERTQVAVPDSVYSRTEPTSIATTEQEQPLPLAHMLCLTVSTSGGYTTLIASKLRLNHTARTVDTHATNGLDVSGRQTGPESPAGQVQQHRLEDYLAPSEAPRT</sequence>